<dbReference type="Proteomes" id="UP001500729">
    <property type="component" value="Unassembled WGS sequence"/>
</dbReference>
<accession>A0ABP3P149</accession>
<reference evidence="3" key="1">
    <citation type="journal article" date="2019" name="Int. J. Syst. Evol. Microbiol.">
        <title>The Global Catalogue of Microorganisms (GCM) 10K type strain sequencing project: providing services to taxonomists for standard genome sequencing and annotation.</title>
        <authorList>
            <consortium name="The Broad Institute Genomics Platform"/>
            <consortium name="The Broad Institute Genome Sequencing Center for Infectious Disease"/>
            <person name="Wu L."/>
            <person name="Ma J."/>
        </authorList>
    </citation>
    <scope>NUCLEOTIDE SEQUENCE [LARGE SCALE GENOMIC DNA]</scope>
    <source>
        <strain evidence="3">JCM 10303</strain>
    </source>
</reference>
<gene>
    <name evidence="2" type="ORF">GCM10009533_64560</name>
</gene>
<feature type="region of interest" description="Disordered" evidence="1">
    <location>
        <begin position="42"/>
        <end position="84"/>
    </location>
</feature>
<sequence length="84" mass="8721">MSAPRITGNSSVSSTPAALCDRVLLECWAPVADKNDWTLDKVASDPKKTSGNRTAAMHCRFPGPAGAPGKPKQPSRADGSLPAC</sequence>
<organism evidence="2 3">
    <name type="scientific">Saccharopolyspora erythraea</name>
    <name type="common">Streptomyces erythraeus</name>
    <dbReference type="NCBI Taxonomy" id="1836"/>
    <lineage>
        <taxon>Bacteria</taxon>
        <taxon>Bacillati</taxon>
        <taxon>Actinomycetota</taxon>
        <taxon>Actinomycetes</taxon>
        <taxon>Pseudonocardiales</taxon>
        <taxon>Pseudonocardiaceae</taxon>
        <taxon>Saccharopolyspora</taxon>
    </lineage>
</organism>
<dbReference type="EMBL" id="BAAAGS010000076">
    <property type="protein sequence ID" value="GAA0558132.1"/>
    <property type="molecule type" value="Genomic_DNA"/>
</dbReference>
<evidence type="ECO:0000313" key="2">
    <source>
        <dbReference type="EMBL" id="GAA0558132.1"/>
    </source>
</evidence>
<protein>
    <submittedName>
        <fullName evidence="2">Uncharacterized protein</fullName>
    </submittedName>
</protein>
<proteinExistence type="predicted"/>
<keyword evidence="3" id="KW-1185">Reference proteome</keyword>
<feature type="compositionally biased region" description="Low complexity" evidence="1">
    <location>
        <begin position="62"/>
        <end position="72"/>
    </location>
</feature>
<name>A0ABP3P149_SACER</name>
<evidence type="ECO:0000256" key="1">
    <source>
        <dbReference type="SAM" id="MobiDB-lite"/>
    </source>
</evidence>
<comment type="caution">
    <text evidence="2">The sequence shown here is derived from an EMBL/GenBank/DDBJ whole genome shotgun (WGS) entry which is preliminary data.</text>
</comment>
<evidence type="ECO:0000313" key="3">
    <source>
        <dbReference type="Proteomes" id="UP001500729"/>
    </source>
</evidence>